<reference evidence="2 3" key="1">
    <citation type="submission" date="2018-08" db="EMBL/GenBank/DDBJ databases">
        <title>A genome reference for cultivated species of the human gut microbiota.</title>
        <authorList>
            <person name="Zou Y."/>
            <person name="Xue W."/>
            <person name="Luo G."/>
        </authorList>
    </citation>
    <scope>NUCLEOTIDE SEQUENCE [LARGE SCALE GENOMIC DNA]</scope>
    <source>
        <strain evidence="2 3">AM40-30BH</strain>
    </source>
</reference>
<dbReference type="Proteomes" id="UP000284379">
    <property type="component" value="Unassembled WGS sequence"/>
</dbReference>
<name>A0A413VPG2_9BACE</name>
<dbReference type="Gene3D" id="2.60.40.10">
    <property type="entry name" value="Immunoglobulins"/>
    <property type="match status" value="1"/>
</dbReference>
<dbReference type="RefSeq" id="WP_122201481.1">
    <property type="nucleotide sequence ID" value="NZ_CABJFV010000006.1"/>
</dbReference>
<dbReference type="SUPFAM" id="SSF49373">
    <property type="entry name" value="Invasin/intimin cell-adhesion fragments"/>
    <property type="match status" value="2"/>
</dbReference>
<dbReference type="SUPFAM" id="SSF49265">
    <property type="entry name" value="Fibronectin type III"/>
    <property type="match status" value="1"/>
</dbReference>
<dbReference type="InterPro" id="IPR008964">
    <property type="entry name" value="Invasin/intimin_cell_adhesion"/>
</dbReference>
<comment type="caution">
    <text evidence="2">The sequence shown here is derived from an EMBL/GenBank/DDBJ whole genome shotgun (WGS) entry which is preliminary data.</text>
</comment>
<dbReference type="EMBL" id="QSGO01000006">
    <property type="protein sequence ID" value="RHB35518.1"/>
    <property type="molecule type" value="Genomic_DNA"/>
</dbReference>
<dbReference type="InterPro" id="IPR003343">
    <property type="entry name" value="Big_2"/>
</dbReference>
<dbReference type="PROSITE" id="PS51257">
    <property type="entry name" value="PROKAR_LIPOPROTEIN"/>
    <property type="match status" value="1"/>
</dbReference>
<sequence length="599" mass="65528">MKNISITLILVLVVGCGKTEDSLETIPTIELNKNELILAKGKTERLVATFTPIDTPNKGHIWSSSAPDVASIDDTGLVTAIDPGESTITVTALNGKKTATCKVTIVDKIVNVTGISLDKTETTLAVGDGIKLEATIKPDTATDKSITWSSSDKQIASVDGLGNITAITKGSATITATTNDGEKTASCKVKVVDKGVEISKPEVSGITSISAYITGTAKPLGVKIKEVGICYSTSPSPTIEDKKITLSGEEISYTLNELSPNTTYYVRIYAIVDDSAKYGDQTIFSTKVTTEISAPEISDLSTYTAYIQGTIATFGLQTEETGICYSTSPMPTINDTKVILSSNSIAYTLNELTPETTYYVRIYAKINGEFYYGDQSTFTTWAIIKTHFEPEDVYTNQLMLTSSIPASSGIIKIDICYGTSPNPKVTDNVATANKESDGKLHLNLTGLKSGTTYYIRAYSRTGSKVEYLDDEVSVQTIGKDFVIEGKYDRYEIEKITYPVHYDRYRIFLNFTYNIKPVGTYLVEVVDGRGFLKKTTNYAESIYIESGTGSFTFKKEGGQKEYSGISTYIDFTWDSDIRLTNIENNIHYHYIVGSTWHVLK</sequence>
<evidence type="ECO:0000313" key="3">
    <source>
        <dbReference type="Proteomes" id="UP000284379"/>
    </source>
</evidence>
<organism evidence="2 3">
    <name type="scientific">Bacteroides nordii</name>
    <dbReference type="NCBI Taxonomy" id="291645"/>
    <lineage>
        <taxon>Bacteria</taxon>
        <taxon>Pseudomonadati</taxon>
        <taxon>Bacteroidota</taxon>
        <taxon>Bacteroidia</taxon>
        <taxon>Bacteroidales</taxon>
        <taxon>Bacteroidaceae</taxon>
        <taxon>Bacteroides</taxon>
    </lineage>
</organism>
<dbReference type="SMART" id="SM00635">
    <property type="entry name" value="BID_2"/>
    <property type="match status" value="2"/>
</dbReference>
<proteinExistence type="predicted"/>
<evidence type="ECO:0000313" key="2">
    <source>
        <dbReference type="EMBL" id="RHB35518.1"/>
    </source>
</evidence>
<evidence type="ECO:0000259" key="1">
    <source>
        <dbReference type="PROSITE" id="PS50853"/>
    </source>
</evidence>
<dbReference type="Gene3D" id="2.60.40.1080">
    <property type="match status" value="2"/>
</dbReference>
<dbReference type="AlphaFoldDB" id="A0A413VPG2"/>
<feature type="domain" description="Fibronectin type-III" evidence="1">
    <location>
        <begin position="197"/>
        <end position="293"/>
    </location>
</feature>
<dbReference type="PROSITE" id="PS50853">
    <property type="entry name" value="FN3"/>
    <property type="match status" value="1"/>
</dbReference>
<protein>
    <recommendedName>
        <fullName evidence="1">Fibronectin type-III domain-containing protein</fullName>
    </recommendedName>
</protein>
<dbReference type="Pfam" id="PF02368">
    <property type="entry name" value="Big_2"/>
    <property type="match status" value="2"/>
</dbReference>
<gene>
    <name evidence="2" type="ORF">DW888_10390</name>
</gene>
<accession>A0A413VPG2</accession>
<dbReference type="InterPro" id="IPR036116">
    <property type="entry name" value="FN3_sf"/>
</dbReference>
<dbReference type="InterPro" id="IPR013783">
    <property type="entry name" value="Ig-like_fold"/>
</dbReference>
<dbReference type="InterPro" id="IPR003961">
    <property type="entry name" value="FN3_dom"/>
</dbReference>